<proteinExistence type="predicted"/>
<dbReference type="Pfam" id="PF01381">
    <property type="entry name" value="HTH_3"/>
    <property type="match status" value="1"/>
</dbReference>
<dbReference type="Gene3D" id="1.10.260.40">
    <property type="entry name" value="lambda repressor-like DNA-binding domains"/>
    <property type="match status" value="1"/>
</dbReference>
<dbReference type="KEGG" id="npv:OHM77_01265"/>
<accession>A0AA49IYD8</accession>
<dbReference type="EMBL" id="CP107246">
    <property type="protein sequence ID" value="WIM05953.1"/>
    <property type="molecule type" value="Genomic_DNA"/>
</dbReference>
<organism evidence="3">
    <name type="scientific">Candidatus Nitricoxidivorans perseverans</name>
    <dbReference type="NCBI Taxonomy" id="2975601"/>
    <lineage>
        <taxon>Bacteria</taxon>
        <taxon>Pseudomonadati</taxon>
        <taxon>Pseudomonadota</taxon>
        <taxon>Betaproteobacteria</taxon>
        <taxon>Nitrosomonadales</taxon>
        <taxon>Sterolibacteriaceae</taxon>
        <taxon>Candidatus Nitricoxidivorans</taxon>
    </lineage>
</organism>
<gene>
    <name evidence="3" type="ORF">OHM77_01265</name>
</gene>
<feature type="coiled-coil region" evidence="1">
    <location>
        <begin position="17"/>
        <end position="58"/>
    </location>
</feature>
<dbReference type="InterPro" id="IPR010982">
    <property type="entry name" value="Lambda_DNA-bd_dom_sf"/>
</dbReference>
<name>A0AA49IYD8_9PROT</name>
<dbReference type="CDD" id="cd00093">
    <property type="entry name" value="HTH_XRE"/>
    <property type="match status" value="1"/>
</dbReference>
<evidence type="ECO:0000313" key="3">
    <source>
        <dbReference type="EMBL" id="WIM05953.1"/>
    </source>
</evidence>
<feature type="domain" description="HTH cro/C1-type" evidence="2">
    <location>
        <begin position="83"/>
        <end position="127"/>
    </location>
</feature>
<dbReference type="SMART" id="SM00530">
    <property type="entry name" value="HTH_XRE"/>
    <property type="match status" value="1"/>
</dbReference>
<dbReference type="PROSITE" id="PS50943">
    <property type="entry name" value="HTH_CROC1"/>
    <property type="match status" value="1"/>
</dbReference>
<dbReference type="AlphaFoldDB" id="A0AA49IYD8"/>
<dbReference type="Proteomes" id="UP001234916">
    <property type="component" value="Chromosome"/>
</dbReference>
<protein>
    <submittedName>
        <fullName evidence="3">Helix-turn-helix domain-containing protein</fullName>
    </submittedName>
</protein>
<evidence type="ECO:0000259" key="2">
    <source>
        <dbReference type="PROSITE" id="PS50943"/>
    </source>
</evidence>
<evidence type="ECO:0000256" key="1">
    <source>
        <dbReference type="SAM" id="Coils"/>
    </source>
</evidence>
<dbReference type="GO" id="GO:0003677">
    <property type="term" value="F:DNA binding"/>
    <property type="evidence" value="ECO:0007669"/>
    <property type="project" value="InterPro"/>
</dbReference>
<reference evidence="3" key="1">
    <citation type="journal article" date="2023" name="Nat. Microbiol.">
        <title>Enrichment and characterization of a nitric oxide-reducing microbial community in a continuous bioreactor.</title>
        <authorList>
            <person name="Garrido-Amador P."/>
            <person name="Stortenbeker N."/>
            <person name="Wessels H.J.C.T."/>
            <person name="Speth D.R."/>
            <person name="Garcia-Heredia I."/>
            <person name="Kartal B."/>
        </authorList>
    </citation>
    <scope>NUCLEOTIDE SEQUENCE</scope>
    <source>
        <strain evidence="3">MAG1</strain>
    </source>
</reference>
<dbReference type="SUPFAM" id="SSF47413">
    <property type="entry name" value="lambda repressor-like DNA-binding domains"/>
    <property type="match status" value="1"/>
</dbReference>
<dbReference type="InterPro" id="IPR001387">
    <property type="entry name" value="Cro/C1-type_HTH"/>
</dbReference>
<sequence length="147" mass="16661">MANIAALLKQEITRIVRKELKSETELLKKANARYRSDIAELKRRVAFIEKQLKAVERQSSKLAPTTTVAQEPDGKIRFRADGLKKHRERLGLSAPALASILDVSPQTIYNWESATSRPSKDQVVKIAILRKMGKREVQQRLAQMRAA</sequence>
<keyword evidence="1" id="KW-0175">Coiled coil</keyword>